<name>A0AAN8BCI8_9TELE</name>
<dbReference type="Proteomes" id="UP001335648">
    <property type="component" value="Unassembled WGS sequence"/>
</dbReference>
<keyword evidence="2" id="KW-1185">Reference proteome</keyword>
<reference evidence="1 2" key="1">
    <citation type="journal article" date="2023" name="Mol. Biol. Evol.">
        <title>Genomics of Secondarily Temperate Adaptation in the Only Non-Antarctic Icefish.</title>
        <authorList>
            <person name="Rivera-Colon A.G."/>
            <person name="Rayamajhi N."/>
            <person name="Minhas B.F."/>
            <person name="Madrigal G."/>
            <person name="Bilyk K.T."/>
            <person name="Yoon V."/>
            <person name="Hune M."/>
            <person name="Gregory S."/>
            <person name="Cheng C.H.C."/>
            <person name="Catchen J.M."/>
        </authorList>
    </citation>
    <scope>NUCLEOTIDE SEQUENCE [LARGE SCALE GENOMIC DNA]</scope>
    <source>
        <strain evidence="1">JC2023a</strain>
    </source>
</reference>
<protein>
    <submittedName>
        <fullName evidence="1">Uncharacterized protein</fullName>
    </submittedName>
</protein>
<evidence type="ECO:0000313" key="1">
    <source>
        <dbReference type="EMBL" id="KAK5882000.1"/>
    </source>
</evidence>
<proteinExistence type="predicted"/>
<gene>
    <name evidence="1" type="ORF">CesoFtcFv8_020635</name>
</gene>
<dbReference type="EMBL" id="JAULUE010002062">
    <property type="protein sequence ID" value="KAK5882000.1"/>
    <property type="molecule type" value="Genomic_DNA"/>
</dbReference>
<accession>A0AAN8BCI8</accession>
<comment type="caution">
    <text evidence="1">The sequence shown here is derived from an EMBL/GenBank/DDBJ whole genome shotgun (WGS) entry which is preliminary data.</text>
</comment>
<organism evidence="1 2">
    <name type="scientific">Champsocephalus esox</name>
    <name type="common">pike icefish</name>
    <dbReference type="NCBI Taxonomy" id="159716"/>
    <lineage>
        <taxon>Eukaryota</taxon>
        <taxon>Metazoa</taxon>
        <taxon>Chordata</taxon>
        <taxon>Craniata</taxon>
        <taxon>Vertebrata</taxon>
        <taxon>Euteleostomi</taxon>
        <taxon>Actinopterygii</taxon>
        <taxon>Neopterygii</taxon>
        <taxon>Teleostei</taxon>
        <taxon>Neoteleostei</taxon>
        <taxon>Acanthomorphata</taxon>
        <taxon>Eupercaria</taxon>
        <taxon>Perciformes</taxon>
        <taxon>Notothenioidei</taxon>
        <taxon>Channichthyidae</taxon>
        <taxon>Champsocephalus</taxon>
    </lineage>
</organism>
<sequence length="145" mass="15815">MLSALRGAVVVVEEGWRKADGPAGGSRCGATELTGLGPSGRMCANHNLSRSAAAPSAVWLWCMDKEEGERETLSYGKLEKQKVVKGKRGVGQRETDSRCVTYKGFSSSRLSCTALGLWDEDINRSDWKVQILTNHTVTLNASRRN</sequence>
<dbReference type="AlphaFoldDB" id="A0AAN8BCI8"/>
<evidence type="ECO:0000313" key="2">
    <source>
        <dbReference type="Proteomes" id="UP001335648"/>
    </source>
</evidence>